<comment type="subcellular location">
    <subcellularLocation>
        <location evidence="2">Secreted</location>
    </subcellularLocation>
</comment>
<dbReference type="InterPro" id="IPR029413">
    <property type="entry name" value="RG-lyase_II"/>
</dbReference>
<evidence type="ECO:0000256" key="9">
    <source>
        <dbReference type="ARBA" id="ARBA00023326"/>
    </source>
</evidence>
<dbReference type="GO" id="GO:0102210">
    <property type="term" value="F:rhamnogalacturonan endolyase activity"/>
    <property type="evidence" value="ECO:0007669"/>
    <property type="project" value="UniProtKB-EC"/>
</dbReference>
<dbReference type="Gene3D" id="2.60.120.260">
    <property type="entry name" value="Galactose-binding domain-like"/>
    <property type="match status" value="1"/>
</dbReference>
<dbReference type="EMBL" id="MU006328">
    <property type="protein sequence ID" value="KAF2847102.1"/>
    <property type="molecule type" value="Genomic_DNA"/>
</dbReference>
<feature type="domain" description="Rhamnogalacturonan lyase" evidence="10">
    <location>
        <begin position="333"/>
        <end position="489"/>
    </location>
</feature>
<dbReference type="SUPFAM" id="SSF49785">
    <property type="entry name" value="Galactose-binding domain-like"/>
    <property type="match status" value="1"/>
</dbReference>
<evidence type="ECO:0000313" key="13">
    <source>
        <dbReference type="Proteomes" id="UP000799423"/>
    </source>
</evidence>
<dbReference type="Proteomes" id="UP000799423">
    <property type="component" value="Unassembled WGS sequence"/>
</dbReference>
<gene>
    <name evidence="12" type="ORF">T440DRAFT_456847</name>
</gene>
<dbReference type="AlphaFoldDB" id="A0A6A7AVL2"/>
<organism evidence="12 13">
    <name type="scientific">Plenodomus tracheiphilus IPT5</name>
    <dbReference type="NCBI Taxonomy" id="1408161"/>
    <lineage>
        <taxon>Eukaryota</taxon>
        <taxon>Fungi</taxon>
        <taxon>Dikarya</taxon>
        <taxon>Ascomycota</taxon>
        <taxon>Pezizomycotina</taxon>
        <taxon>Dothideomycetes</taxon>
        <taxon>Pleosporomycetidae</taxon>
        <taxon>Pleosporales</taxon>
        <taxon>Pleosporineae</taxon>
        <taxon>Leptosphaeriaceae</taxon>
        <taxon>Plenodomus</taxon>
    </lineage>
</organism>
<evidence type="ECO:0000256" key="1">
    <source>
        <dbReference type="ARBA" id="ARBA00001324"/>
    </source>
</evidence>
<evidence type="ECO:0000256" key="6">
    <source>
        <dbReference type="ARBA" id="ARBA00022729"/>
    </source>
</evidence>
<dbReference type="EC" id="4.2.2.23" evidence="4"/>
<dbReference type="GO" id="GO:0030246">
    <property type="term" value="F:carbohydrate binding"/>
    <property type="evidence" value="ECO:0007669"/>
    <property type="project" value="InterPro"/>
</dbReference>
<keyword evidence="5" id="KW-0964">Secreted</keyword>
<accession>A0A6A7AVL2</accession>
<feature type="domain" description="Rhamnogalacturonan lyase" evidence="11">
    <location>
        <begin position="238"/>
        <end position="318"/>
    </location>
</feature>
<dbReference type="GO" id="GO:0000272">
    <property type="term" value="P:polysaccharide catabolic process"/>
    <property type="evidence" value="ECO:0007669"/>
    <property type="project" value="UniProtKB-KW"/>
</dbReference>
<evidence type="ECO:0000256" key="5">
    <source>
        <dbReference type="ARBA" id="ARBA00022525"/>
    </source>
</evidence>
<evidence type="ECO:0000259" key="11">
    <source>
        <dbReference type="Pfam" id="PF14686"/>
    </source>
</evidence>
<feature type="non-terminal residue" evidence="12">
    <location>
        <position position="1"/>
    </location>
</feature>
<evidence type="ECO:0000259" key="10">
    <source>
        <dbReference type="Pfam" id="PF14683"/>
    </source>
</evidence>
<dbReference type="InterPro" id="IPR051850">
    <property type="entry name" value="Polysacch_Lyase_4"/>
</dbReference>
<proteinExistence type="inferred from homology"/>
<dbReference type="PANTHER" id="PTHR32018">
    <property type="entry name" value="RHAMNOGALACTURONATE LYASE FAMILY PROTEIN"/>
    <property type="match status" value="1"/>
</dbReference>
<evidence type="ECO:0000256" key="3">
    <source>
        <dbReference type="ARBA" id="ARBA00010418"/>
    </source>
</evidence>
<sequence length="493" mass="54743">GESNLVFTSASIVSNTTSYIDVSFSSSLGHLHWVIYPDLAGAYQYFVNIALPDISIFRTLWRLDPERFTHGYNTNKNEKLPDFSLYANATEIQDETFLFPDGSYVTKYDFANYVRERDFVGVYGSRTGSWYIHPTNEYQPGNHLSQTLTVHRESGTGDAVQLNVVQDTSHFRVGAKAPQPVGKIWGPWLWYLACNNGSVSDARRRAAHERDAYPYAFLKNSAYHSRGSIKGKLKLSDGRPAAGAAVFLGDTNSSTRPLVQGSGYYYTTFADDSGSFSFRKVRSGSYGLTAASNGGAIGDVYTNLTLSPVSVAEGQTTRLGSLTWSVPNNRRKIFQIGAFDKKATSFTNSGLHLHGLTEKSPANLTFTIGTSKTRDWYYASSKIGSWDIVFNTTLPSPNATTLLSISLAGYSQSTVLTIYLNDKKIIGTISKDTLTSDPALYRSGTTSGEWRLLQYEIAAGDFIEGRNVLSFRTERYTQWRGVLWDSIKLEWVR</sequence>
<dbReference type="CDD" id="cd10316">
    <property type="entry name" value="RGL4_M"/>
    <property type="match status" value="1"/>
</dbReference>
<keyword evidence="7 12" id="KW-0456">Lyase</keyword>
<dbReference type="CDD" id="cd10320">
    <property type="entry name" value="RGL4_N"/>
    <property type="match status" value="1"/>
</dbReference>
<keyword evidence="13" id="KW-1185">Reference proteome</keyword>
<evidence type="ECO:0000256" key="2">
    <source>
        <dbReference type="ARBA" id="ARBA00004613"/>
    </source>
</evidence>
<evidence type="ECO:0000256" key="8">
    <source>
        <dbReference type="ARBA" id="ARBA00023277"/>
    </source>
</evidence>
<comment type="similarity">
    <text evidence="3">Belongs to the polysaccharide lyase 4 family.</text>
</comment>
<dbReference type="Gene3D" id="2.60.40.1120">
    <property type="entry name" value="Carboxypeptidase-like, regulatory domain"/>
    <property type="match status" value="1"/>
</dbReference>
<dbReference type="InterPro" id="IPR008979">
    <property type="entry name" value="Galactose-bd-like_sf"/>
</dbReference>
<dbReference type="OrthoDB" id="1179585at2759"/>
<dbReference type="SUPFAM" id="SSF74650">
    <property type="entry name" value="Galactose mutarotase-like"/>
    <property type="match status" value="1"/>
</dbReference>
<dbReference type="Gene3D" id="2.70.98.10">
    <property type="match status" value="1"/>
</dbReference>
<name>A0A6A7AVL2_9PLEO</name>
<dbReference type="InterPro" id="IPR011013">
    <property type="entry name" value="Gal_mutarotase_sf_dom"/>
</dbReference>
<evidence type="ECO:0000313" key="12">
    <source>
        <dbReference type="EMBL" id="KAF2847102.1"/>
    </source>
</evidence>
<protein>
    <recommendedName>
        <fullName evidence="4">rhamnogalacturonan endolyase</fullName>
        <ecNumber evidence="4">4.2.2.23</ecNumber>
    </recommendedName>
</protein>
<dbReference type="InterPro" id="IPR013784">
    <property type="entry name" value="Carb-bd-like_fold"/>
</dbReference>
<dbReference type="Pfam" id="PF14686">
    <property type="entry name" value="fn3_3"/>
    <property type="match status" value="1"/>
</dbReference>
<reference evidence="12" key="1">
    <citation type="submission" date="2020-01" db="EMBL/GenBank/DDBJ databases">
        <authorList>
            <consortium name="DOE Joint Genome Institute"/>
            <person name="Haridas S."/>
            <person name="Albert R."/>
            <person name="Binder M."/>
            <person name="Bloem J."/>
            <person name="Labutti K."/>
            <person name="Salamov A."/>
            <person name="Andreopoulos B."/>
            <person name="Baker S.E."/>
            <person name="Barry K."/>
            <person name="Bills G."/>
            <person name="Bluhm B.H."/>
            <person name="Cannon C."/>
            <person name="Castanera R."/>
            <person name="Culley D.E."/>
            <person name="Daum C."/>
            <person name="Ezra D."/>
            <person name="Gonzalez J.B."/>
            <person name="Henrissat B."/>
            <person name="Kuo A."/>
            <person name="Liang C."/>
            <person name="Lipzen A."/>
            <person name="Lutzoni F."/>
            <person name="Magnuson J."/>
            <person name="Mondo S."/>
            <person name="Nolan M."/>
            <person name="Ohm R."/>
            <person name="Pangilinan J."/>
            <person name="Park H.-J."/>
            <person name="Ramirez L."/>
            <person name="Alfaro M."/>
            <person name="Sun H."/>
            <person name="Tritt A."/>
            <person name="Yoshinaga Y."/>
            <person name="Zwiers L.-H."/>
            <person name="Turgeon B.G."/>
            <person name="Goodwin S.B."/>
            <person name="Spatafora J.W."/>
            <person name="Crous P.W."/>
            <person name="Grigoriev I.V."/>
        </authorList>
    </citation>
    <scope>NUCLEOTIDE SEQUENCE</scope>
    <source>
        <strain evidence="12">IPT5</strain>
    </source>
</reference>
<dbReference type="PANTHER" id="PTHR32018:SF1">
    <property type="entry name" value="RHAMNOGALACTURONAN ENDOLYASE"/>
    <property type="match status" value="1"/>
</dbReference>
<dbReference type="InterPro" id="IPR029411">
    <property type="entry name" value="RG-lyase_III"/>
</dbReference>
<keyword evidence="6" id="KW-0732">Signal</keyword>
<evidence type="ECO:0000256" key="7">
    <source>
        <dbReference type="ARBA" id="ARBA00023239"/>
    </source>
</evidence>
<comment type="catalytic activity">
    <reaction evidence="1">
        <text>Endotype eliminative cleavage of L-alpha-rhamnopyranosyl-(1-&gt;4)-alpha-D-galactopyranosyluronic acid bonds of rhamnogalacturonan I domains in ramified hairy regions of pectin leaving L-rhamnopyranose at the reducing end and 4-deoxy-4,5-unsaturated D-galactopyranosyluronic acid at the non-reducing end.</text>
        <dbReference type="EC" id="4.2.2.23"/>
    </reaction>
</comment>
<dbReference type="SUPFAM" id="SSF49452">
    <property type="entry name" value="Starch-binding domain-like"/>
    <property type="match status" value="1"/>
</dbReference>
<dbReference type="InterPro" id="IPR014718">
    <property type="entry name" value="GH-type_carb-bd"/>
</dbReference>
<evidence type="ECO:0000256" key="4">
    <source>
        <dbReference type="ARBA" id="ARBA00012437"/>
    </source>
</evidence>
<keyword evidence="9" id="KW-0624">Polysaccharide degradation</keyword>
<keyword evidence="8" id="KW-0119">Carbohydrate metabolism</keyword>
<dbReference type="GO" id="GO:0005576">
    <property type="term" value="C:extracellular region"/>
    <property type="evidence" value="ECO:0007669"/>
    <property type="project" value="UniProtKB-SubCell"/>
</dbReference>
<dbReference type="Pfam" id="PF14683">
    <property type="entry name" value="CBM-like"/>
    <property type="match status" value="1"/>
</dbReference>